<dbReference type="InterPro" id="IPR011322">
    <property type="entry name" value="N-reg_PII-like_a/b"/>
</dbReference>
<dbReference type="EMBL" id="FNFK01000035">
    <property type="protein sequence ID" value="SDK51057.1"/>
    <property type="molecule type" value="Genomic_DNA"/>
</dbReference>
<dbReference type="InterPro" id="IPR002187">
    <property type="entry name" value="N-reg_PII"/>
</dbReference>
<dbReference type="RefSeq" id="WP_091267688.1">
    <property type="nucleotide sequence ID" value="NZ_FNFK01000035.1"/>
</dbReference>
<dbReference type="Gene3D" id="3.30.70.120">
    <property type="match status" value="2"/>
</dbReference>
<name>A0A1G9CHC7_9LACT</name>
<reference evidence="2" key="1">
    <citation type="submission" date="2016-10" db="EMBL/GenBank/DDBJ databases">
        <authorList>
            <person name="Varghese N."/>
            <person name="Submissions S."/>
        </authorList>
    </citation>
    <scope>NUCLEOTIDE SEQUENCE [LARGE SCALE GENOMIC DNA]</scope>
    <source>
        <strain evidence="2">DSM 19181</strain>
    </source>
</reference>
<accession>A0A1G9CHC7</accession>
<keyword evidence="2" id="KW-1185">Reference proteome</keyword>
<dbReference type="SUPFAM" id="SSF54913">
    <property type="entry name" value="GlnB-like"/>
    <property type="match status" value="2"/>
</dbReference>
<dbReference type="GO" id="GO:0006808">
    <property type="term" value="P:regulation of nitrogen utilization"/>
    <property type="evidence" value="ECO:0007669"/>
    <property type="project" value="InterPro"/>
</dbReference>
<dbReference type="PROSITE" id="PS51343">
    <property type="entry name" value="PII_GLNB_DOM"/>
    <property type="match status" value="1"/>
</dbReference>
<protein>
    <submittedName>
        <fullName evidence="1">Nitrogen regulatory protein P-II family</fullName>
    </submittedName>
</protein>
<dbReference type="Proteomes" id="UP000199433">
    <property type="component" value="Unassembled WGS sequence"/>
</dbReference>
<dbReference type="STRING" id="426701.SAMN04488098_103512"/>
<dbReference type="GO" id="GO:0030234">
    <property type="term" value="F:enzyme regulator activity"/>
    <property type="evidence" value="ECO:0007669"/>
    <property type="project" value="InterPro"/>
</dbReference>
<sequence length="236" mass="25226">MQVELVGCIVKRGQGDTCLKMAAKEGVNGGTVIRGEGTVQGRVLNKLGLDKVRKEIAVFISDESTAQTAMMHIADTMGMTRKNKGICFRLPLAGAMGLVKQQGANQSEQIDPADSQGFDQEWNQGKNEGIDTKEPDNMFQAIVVITKEGQSEIVMEAAQAAGAQGGTVIQAHGAGGYETKKVFNMEIEPEKDMVLIISSKDQTKAITTEINKVLGLEKPNSGILFVADLSETIGVI</sequence>
<dbReference type="AlphaFoldDB" id="A0A1G9CHC7"/>
<evidence type="ECO:0000313" key="1">
    <source>
        <dbReference type="EMBL" id="SDK51057.1"/>
    </source>
</evidence>
<dbReference type="OrthoDB" id="9803021at2"/>
<dbReference type="SMART" id="SM00938">
    <property type="entry name" value="P-II"/>
    <property type="match status" value="1"/>
</dbReference>
<organism evidence="1 2">
    <name type="scientific">Alkalibacterium thalassium</name>
    <dbReference type="NCBI Taxonomy" id="426701"/>
    <lineage>
        <taxon>Bacteria</taxon>
        <taxon>Bacillati</taxon>
        <taxon>Bacillota</taxon>
        <taxon>Bacilli</taxon>
        <taxon>Lactobacillales</taxon>
        <taxon>Carnobacteriaceae</taxon>
        <taxon>Alkalibacterium</taxon>
    </lineage>
</organism>
<proteinExistence type="predicted"/>
<evidence type="ECO:0000313" key="2">
    <source>
        <dbReference type="Proteomes" id="UP000199433"/>
    </source>
</evidence>
<dbReference type="InterPro" id="IPR015867">
    <property type="entry name" value="N-reg_PII/ATP_PRibTrfase_C"/>
</dbReference>
<dbReference type="Pfam" id="PF00543">
    <property type="entry name" value="P-II"/>
    <property type="match status" value="1"/>
</dbReference>
<gene>
    <name evidence="1" type="ORF">SAMN04488098_103512</name>
</gene>